<proteinExistence type="predicted"/>
<name>A0A090W247_9FLAO</name>
<dbReference type="Proteomes" id="UP000029646">
    <property type="component" value="Unassembled WGS sequence"/>
</dbReference>
<dbReference type="EMBL" id="BBNS01000005">
    <property type="protein sequence ID" value="GAL70298.1"/>
    <property type="molecule type" value="Genomic_DNA"/>
</dbReference>
<dbReference type="SUPFAM" id="SSF51905">
    <property type="entry name" value="FAD/NAD(P)-binding domain"/>
    <property type="match status" value="1"/>
</dbReference>
<organism evidence="1 2">
    <name type="scientific">Jejuia pallidilutea</name>
    <dbReference type="NCBI Taxonomy" id="504487"/>
    <lineage>
        <taxon>Bacteria</taxon>
        <taxon>Pseudomonadati</taxon>
        <taxon>Bacteroidota</taxon>
        <taxon>Flavobacteriia</taxon>
        <taxon>Flavobacteriales</taxon>
        <taxon>Flavobacteriaceae</taxon>
        <taxon>Jejuia</taxon>
    </lineage>
</organism>
<reference evidence="1 2" key="1">
    <citation type="journal article" date="2014" name="Genome Announc.">
        <title>Draft Genome Sequence of Marine Flavobacterium Jejuia pallidilutea Strain 11shimoA1 and Pigmentation Mutants.</title>
        <authorList>
            <person name="Takatani N."/>
            <person name="Nakanishi M."/>
            <person name="Meirelles P."/>
            <person name="Mino S."/>
            <person name="Suda W."/>
            <person name="Oshima K."/>
            <person name="Hattori M."/>
            <person name="Ohkuma M."/>
            <person name="Hosokawa M."/>
            <person name="Miyashita K."/>
            <person name="Thompson F.L."/>
            <person name="Niwa A."/>
            <person name="Sawabe T."/>
            <person name="Sawabe T."/>
        </authorList>
    </citation>
    <scope>NUCLEOTIDE SEQUENCE [LARGE SCALE GENOMIC DNA]</scope>
    <source>
        <strain evidence="2">JCM19302</strain>
    </source>
</reference>
<gene>
    <name evidence="1" type="ORF">JCM19302_3420</name>
</gene>
<protein>
    <submittedName>
        <fullName evidence="1">Uncharacterized protein</fullName>
    </submittedName>
</protein>
<dbReference type="AlphaFoldDB" id="A0A090W247"/>
<evidence type="ECO:0000313" key="1">
    <source>
        <dbReference type="EMBL" id="GAL70298.1"/>
    </source>
</evidence>
<dbReference type="RefSeq" id="WP_369385181.1">
    <property type="nucleotide sequence ID" value="NZ_BBNS01000005.1"/>
</dbReference>
<evidence type="ECO:0000313" key="2">
    <source>
        <dbReference type="Proteomes" id="UP000029646"/>
    </source>
</evidence>
<dbReference type="Gene3D" id="3.50.50.60">
    <property type="entry name" value="FAD/NAD(P)-binding domain"/>
    <property type="match status" value="1"/>
</dbReference>
<accession>A0A090W247</accession>
<dbReference type="InterPro" id="IPR036188">
    <property type="entry name" value="FAD/NAD-bd_sf"/>
</dbReference>
<comment type="caution">
    <text evidence="1">The sequence shown here is derived from an EMBL/GenBank/DDBJ whole genome shotgun (WGS) entry which is preliminary data.</text>
</comment>
<sequence>MKKEYDYIIVGLGLAGISFCEQLRANNKTFVVFDDSSQNHRW</sequence>